<protein>
    <submittedName>
        <fullName evidence="1">13108_t:CDS:1</fullName>
    </submittedName>
</protein>
<keyword evidence="2" id="KW-1185">Reference proteome</keyword>
<proteinExistence type="predicted"/>
<sequence>YDKEMVNALLEIQNYQHQLKKILDNDMYDLRSVSKPNNLVSDNFYE</sequence>
<feature type="non-terminal residue" evidence="1">
    <location>
        <position position="1"/>
    </location>
</feature>
<name>A0ACA9SXL3_9GLOM</name>
<feature type="non-terminal residue" evidence="1">
    <location>
        <position position="46"/>
    </location>
</feature>
<comment type="caution">
    <text evidence="1">The sequence shown here is derived from an EMBL/GenBank/DDBJ whole genome shotgun (WGS) entry which is preliminary data.</text>
</comment>
<accession>A0ACA9SXL3</accession>
<gene>
    <name evidence="1" type="ORF">RPERSI_LOCUS36581</name>
</gene>
<reference evidence="1" key="1">
    <citation type="submission" date="2021-06" db="EMBL/GenBank/DDBJ databases">
        <authorList>
            <person name="Kallberg Y."/>
            <person name="Tangrot J."/>
            <person name="Rosling A."/>
        </authorList>
    </citation>
    <scope>NUCLEOTIDE SEQUENCE</scope>
    <source>
        <strain evidence="1">MA461A</strain>
    </source>
</reference>
<evidence type="ECO:0000313" key="1">
    <source>
        <dbReference type="EMBL" id="CAG8851476.1"/>
    </source>
</evidence>
<dbReference type="EMBL" id="CAJVQC010176448">
    <property type="protein sequence ID" value="CAG8851476.1"/>
    <property type="molecule type" value="Genomic_DNA"/>
</dbReference>
<evidence type="ECO:0000313" key="2">
    <source>
        <dbReference type="Proteomes" id="UP000789920"/>
    </source>
</evidence>
<organism evidence="1 2">
    <name type="scientific">Racocetra persica</name>
    <dbReference type="NCBI Taxonomy" id="160502"/>
    <lineage>
        <taxon>Eukaryota</taxon>
        <taxon>Fungi</taxon>
        <taxon>Fungi incertae sedis</taxon>
        <taxon>Mucoromycota</taxon>
        <taxon>Glomeromycotina</taxon>
        <taxon>Glomeromycetes</taxon>
        <taxon>Diversisporales</taxon>
        <taxon>Gigasporaceae</taxon>
        <taxon>Racocetra</taxon>
    </lineage>
</organism>
<dbReference type="Proteomes" id="UP000789920">
    <property type="component" value="Unassembled WGS sequence"/>
</dbReference>